<dbReference type="InterPro" id="IPR009722">
    <property type="entry name" value="YjiK/CarP"/>
</dbReference>
<protein>
    <submittedName>
        <fullName evidence="4">Uncharacterized protein YjiK</fullName>
    </submittedName>
</protein>
<reference evidence="4 5" key="1">
    <citation type="submission" date="2016-10" db="EMBL/GenBank/DDBJ databases">
        <authorList>
            <person name="de Groot N.N."/>
        </authorList>
    </citation>
    <scope>NUCLEOTIDE SEQUENCE [LARGE SCALE GENOMIC DNA]</scope>
    <source>
        <strain evidence="4 5">JCM 21544</strain>
    </source>
</reference>
<organism evidence="4 5">
    <name type="scientific">Pseudomonas indica</name>
    <dbReference type="NCBI Taxonomy" id="137658"/>
    <lineage>
        <taxon>Bacteria</taxon>
        <taxon>Pseudomonadati</taxon>
        <taxon>Pseudomonadota</taxon>
        <taxon>Gammaproteobacteria</taxon>
        <taxon>Pseudomonadales</taxon>
        <taxon>Pseudomonadaceae</taxon>
        <taxon>Pseudomonas</taxon>
    </lineage>
</organism>
<dbReference type="Pfam" id="PF06977">
    <property type="entry name" value="SdiA-regulated"/>
    <property type="match status" value="1"/>
</dbReference>
<accession>A0A1G9MQ37</accession>
<dbReference type="CDD" id="cd09971">
    <property type="entry name" value="SdiA-regulated"/>
    <property type="match status" value="1"/>
</dbReference>
<evidence type="ECO:0000256" key="1">
    <source>
        <dbReference type="ARBA" id="ARBA00004236"/>
    </source>
</evidence>
<evidence type="ECO:0000313" key="4">
    <source>
        <dbReference type="EMBL" id="SDL76378.1"/>
    </source>
</evidence>
<dbReference type="AlphaFoldDB" id="A0A1G9MQ37"/>
<gene>
    <name evidence="4" type="ORF">SAMN05216186_1302</name>
</gene>
<keyword evidence="2" id="KW-1003">Cell membrane</keyword>
<evidence type="ECO:0000256" key="2">
    <source>
        <dbReference type="ARBA" id="ARBA00022475"/>
    </source>
</evidence>
<proteinExistence type="predicted"/>
<evidence type="ECO:0000256" key="3">
    <source>
        <dbReference type="ARBA" id="ARBA00023136"/>
    </source>
</evidence>
<dbReference type="GO" id="GO:0005886">
    <property type="term" value="C:plasma membrane"/>
    <property type="evidence" value="ECO:0007669"/>
    <property type="project" value="UniProtKB-SubCell"/>
</dbReference>
<dbReference type="SUPFAM" id="SSF50956">
    <property type="entry name" value="Thermostable phytase (3-phytase)"/>
    <property type="match status" value="1"/>
</dbReference>
<name>A0A1G9MQ37_9PSED</name>
<dbReference type="RefSeq" id="WP_084339544.1">
    <property type="nucleotide sequence ID" value="NZ_FNFD01000030.1"/>
</dbReference>
<keyword evidence="3" id="KW-0472">Membrane</keyword>
<keyword evidence="5" id="KW-1185">Reference proteome</keyword>
<evidence type="ECO:0000313" key="5">
    <source>
        <dbReference type="Proteomes" id="UP000198706"/>
    </source>
</evidence>
<dbReference type="EMBL" id="FNFD01000030">
    <property type="protein sequence ID" value="SDL76378.1"/>
    <property type="molecule type" value="Genomic_DNA"/>
</dbReference>
<dbReference type="Proteomes" id="UP000198706">
    <property type="component" value="Unassembled WGS sequence"/>
</dbReference>
<comment type="subcellular location">
    <subcellularLocation>
        <location evidence="1">Cell membrane</location>
    </subcellularLocation>
</comment>
<dbReference type="STRING" id="137658.SAMN05216186_1302"/>
<sequence>MYAAAKGLLGKLPVLGPWKWALLLFGLLSFYQVRLLHLDERVYFWLRTAWHSGAEASRGLRLPEYRVLTEALAVETVDKNLSGLAYDERRDRFWAVVNNPEELIALGKEGEFLGRYPLSGFSDVEDLTYLGDDLLLVIEERSQALLVVPVPERPGPLFRSDARSLTLSLGEVDNNGFEGVGYDRAGDRLFVAKEHSPIKLYEIRGLKASLDGAFGLQVIDREAWVKDLPARDLSAVHFDAGSGHLVLLSDESKLLMELDRNGRLIGLRSLFGGFAGLDNGVPQAEGMTFDERGNLYLVSEPNLFYAFGRGGRSADQPDTGADR</sequence>